<evidence type="ECO:0000313" key="1">
    <source>
        <dbReference type="EMBL" id="DAG06009.1"/>
    </source>
</evidence>
<keyword evidence="1" id="KW-0449">Lipoprotein</keyword>
<dbReference type="PROSITE" id="PS51257">
    <property type="entry name" value="PROKAR_LIPOPROTEIN"/>
    <property type="match status" value="1"/>
</dbReference>
<name>A0A8S5VGU5_9CAUD</name>
<proteinExistence type="predicted"/>
<sequence length="79" mass="8999">MKKIVLILGLLGMFTGCTALEKFKEDWAAAANGEREYVYNEDTGKYEPNDIHTRIKNAYGVEASKGTAKWDVNYENIMY</sequence>
<reference evidence="1" key="1">
    <citation type="journal article" date="2021" name="Proc. Natl. Acad. Sci. U.S.A.">
        <title>A Catalog of Tens of Thousands of Viruses from Human Metagenomes Reveals Hidden Associations with Chronic Diseases.</title>
        <authorList>
            <person name="Tisza M.J."/>
            <person name="Buck C.B."/>
        </authorList>
    </citation>
    <scope>NUCLEOTIDE SEQUENCE</scope>
    <source>
        <strain evidence="1">CtkfK18</strain>
    </source>
</reference>
<dbReference type="EMBL" id="BK016265">
    <property type="protein sequence ID" value="DAG06009.1"/>
    <property type="molecule type" value="Genomic_DNA"/>
</dbReference>
<protein>
    <submittedName>
        <fullName evidence="1">Prokaryotic membrane lipoprotein lipid attachment site</fullName>
    </submittedName>
</protein>
<organism evidence="1">
    <name type="scientific">Myoviridae sp. ctkfK18</name>
    <dbReference type="NCBI Taxonomy" id="2825165"/>
    <lineage>
        <taxon>Viruses</taxon>
        <taxon>Duplodnaviria</taxon>
        <taxon>Heunggongvirae</taxon>
        <taxon>Uroviricota</taxon>
        <taxon>Caudoviricetes</taxon>
    </lineage>
</organism>
<accession>A0A8S5VGU5</accession>